<proteinExistence type="predicted"/>
<accession>Q1W649</accession>
<dbReference type="Proteomes" id="UP000221080">
    <property type="component" value="Chromosome 1"/>
</dbReference>
<dbReference type="InterPro" id="IPR003599">
    <property type="entry name" value="Ig_sub"/>
</dbReference>
<feature type="chain" id="PRO_5011323883" evidence="3 7">
    <location>
        <begin position="22"/>
        <end position="412"/>
    </location>
</feature>
<dbReference type="PROSITE" id="PS50835">
    <property type="entry name" value="IG_LIKE"/>
    <property type="match status" value="2"/>
</dbReference>
<dbReference type="RefSeq" id="NP_001187156.1">
    <property type="nucleotide sequence ID" value="NM_001200227.1"/>
</dbReference>
<dbReference type="PROSITE" id="PS51257">
    <property type="entry name" value="PROKAR_LIPOPROTEIN"/>
    <property type="match status" value="1"/>
</dbReference>
<dbReference type="SUPFAM" id="SSF48726">
    <property type="entry name" value="Immunoglobulin"/>
    <property type="match status" value="3"/>
</dbReference>
<dbReference type="FunFam" id="2.60.40.10:FF:004529">
    <property type="match status" value="1"/>
</dbReference>
<dbReference type="GeneID" id="100304979"/>
<dbReference type="AlphaFoldDB" id="Q1W649"/>
<dbReference type="InterPro" id="IPR007110">
    <property type="entry name" value="Ig-like_dom"/>
</dbReference>
<dbReference type="PANTHER" id="PTHR11422:SF6">
    <property type="entry name" value="HEMICENTIN-1 ISOFORM X1"/>
    <property type="match status" value="1"/>
</dbReference>
<reference evidence="5 7" key="2">
    <citation type="journal article" date="2007" name="Dev. Comp. Immunol.">
        <title>Channel catfish, Ictalurus punctatus, CD4-like molecules.</title>
        <authorList>
            <person name="Edholm E.S."/>
            <person name="Stafford J.L."/>
            <person name="Quiniou S.M."/>
            <person name="Waldbieser G."/>
            <person name="Miller N.W."/>
            <person name="Bengten E."/>
            <person name="Wilson M."/>
        </authorList>
    </citation>
    <scope>NUCLEOTIDE SEQUENCE</scope>
</reference>
<evidence type="ECO:0000259" key="4">
    <source>
        <dbReference type="PROSITE" id="PS50835"/>
    </source>
</evidence>
<dbReference type="EMBL" id="DQ435304">
    <property type="protein sequence ID" value="ABD93354.1"/>
    <property type="molecule type" value="Genomic_DNA"/>
</dbReference>
<dbReference type="InterPro" id="IPR036179">
    <property type="entry name" value="Ig-like_dom_sf"/>
</dbReference>
<dbReference type="GO" id="GO:1990782">
    <property type="term" value="F:protein tyrosine kinase binding"/>
    <property type="evidence" value="ECO:0000353"/>
    <property type="project" value="AgBase"/>
</dbReference>
<dbReference type="InterPro" id="IPR003598">
    <property type="entry name" value="Ig_sub2"/>
</dbReference>
<dbReference type="InterPro" id="IPR013783">
    <property type="entry name" value="Ig-like_fold"/>
</dbReference>
<dbReference type="SMART" id="SM00408">
    <property type="entry name" value="IGc2"/>
    <property type="match status" value="3"/>
</dbReference>
<evidence type="ECO:0000313" key="5">
    <source>
        <dbReference type="EMBL" id="ABD93354.1"/>
    </source>
</evidence>
<evidence type="ECO:0000256" key="2">
    <source>
        <dbReference type="SAM" id="Phobius"/>
    </source>
</evidence>
<reference evidence="7" key="3">
    <citation type="journal article" date="2012" name="BMC Genomics">
        <title>Efficient assembly and annotation of the transcriptome of catfish by RNA-Seq analysis of a doubled haploid homozygote.</title>
        <authorList>
            <person name="Liu S."/>
            <person name="Zhang Y."/>
            <person name="Zhou Z."/>
            <person name="Waldbieser G."/>
            <person name="Sun F."/>
            <person name="Lu J."/>
            <person name="Zhang J."/>
            <person name="Jiang Y."/>
            <person name="Zhang H."/>
            <person name="Wang X."/>
            <person name="Rajendran K.V."/>
            <person name="Khoo L."/>
            <person name="Kucuktas H."/>
            <person name="Peatman E."/>
            <person name="Liu Z."/>
        </authorList>
    </citation>
    <scope>NUCLEOTIDE SEQUENCE</scope>
</reference>
<feature type="domain" description="Ig-like" evidence="4">
    <location>
        <begin position="29"/>
        <end position="124"/>
    </location>
</feature>
<dbReference type="STRING" id="7998.ENSIPUP00000009464"/>
<evidence type="ECO:0000256" key="3">
    <source>
        <dbReference type="SAM" id="SignalP"/>
    </source>
</evidence>
<organism evidence="5">
    <name type="scientific">Ictalurus punctatus</name>
    <name type="common">Channel catfish</name>
    <name type="synonym">Silurus punctatus</name>
    <dbReference type="NCBI Taxonomy" id="7998"/>
    <lineage>
        <taxon>Eukaryota</taxon>
        <taxon>Metazoa</taxon>
        <taxon>Chordata</taxon>
        <taxon>Craniata</taxon>
        <taxon>Vertebrata</taxon>
        <taxon>Euteleostomi</taxon>
        <taxon>Actinopterygii</taxon>
        <taxon>Neopterygii</taxon>
        <taxon>Teleostei</taxon>
        <taxon>Ostariophysi</taxon>
        <taxon>Siluriformes</taxon>
        <taxon>Ictaluridae</taxon>
        <taxon>Ictalurus</taxon>
    </lineage>
</organism>
<reference evidence="7" key="5">
    <citation type="submission" date="2025-04" db="UniProtKB">
        <authorList>
            <consortium name="RefSeq"/>
        </authorList>
    </citation>
    <scope>IDENTIFICATION</scope>
</reference>
<evidence type="ECO:0000256" key="1">
    <source>
        <dbReference type="SAM" id="MobiDB-lite"/>
    </source>
</evidence>
<keyword evidence="2" id="KW-0472">Membrane</keyword>
<evidence type="ECO:0000313" key="6">
    <source>
        <dbReference type="Proteomes" id="UP000221080"/>
    </source>
</evidence>
<keyword evidence="3 7" id="KW-0732">Signal</keyword>
<dbReference type="CTD" id="100334281"/>
<gene>
    <name evidence="7" type="primary">cd4-2.2</name>
</gene>
<dbReference type="Pfam" id="PF07686">
    <property type="entry name" value="V-set"/>
    <property type="match status" value="1"/>
</dbReference>
<keyword evidence="2" id="KW-1133">Transmembrane helix</keyword>
<dbReference type="InterPro" id="IPR013106">
    <property type="entry name" value="Ig_V-set"/>
</dbReference>
<dbReference type="Gene3D" id="2.60.40.10">
    <property type="entry name" value="Immunoglobulins"/>
    <property type="match status" value="3"/>
</dbReference>
<feature type="transmembrane region" description="Helical" evidence="2">
    <location>
        <begin position="332"/>
        <end position="357"/>
    </location>
</feature>
<keyword evidence="6" id="KW-1185">Reference proteome</keyword>
<dbReference type="PANTHER" id="PTHR11422">
    <property type="entry name" value="T-CELL SURFACE GLYCOPROTEIN CD4"/>
    <property type="match status" value="1"/>
</dbReference>
<sequence>MFRSKNILWITFAFCLTSGSCTDIFQQSGSDAKMDCSGGDPKKAIEWKRGNVLLIGKAPSGTVRRGIMETTSRARIDGTTLKITQLKTSDNGVYTCNSYTYKLYVVSASANPSSVLYSSETTLSCDVAGDFKGTFQWLESGSKPYSQSKEVTVKNVTLDTARIWTCLIKNEKSKEIIRLDVNIGVVGPLNTPREVKTHEGGSAVLPCFLPTKSQLPITGGSWKRESHSDIRFPVLMRKQNAVQWNSTDVSIDKVTFTEQEVMTNFSVTLKKVKVADAGVYVCSLKFENGKALTSSLNLTVSKRDGDDPDMDSRGSTVTKNNMWNKRVWGMQLWVWIAVSASSFVLIGLVVIILLIHCRNKRMKKKMMKLKSMRQPHTSRNYCKCDRPVSQAGTGKRGRPPPLPRHQYSSLNE</sequence>
<feature type="region of interest" description="Disordered" evidence="1">
    <location>
        <begin position="369"/>
        <end position="412"/>
    </location>
</feature>
<dbReference type="OrthoDB" id="6159398at2759"/>
<reference evidence="5" key="1">
    <citation type="submission" date="2006-03" db="EMBL/GenBank/DDBJ databases">
        <authorList>
            <person name="Edholm E.-S.I."/>
            <person name="Stafford J.L."/>
            <person name="Quiniou S.M."/>
            <person name="Waldbieser G."/>
            <person name="Miller N.W."/>
            <person name="Bengten E."/>
            <person name="Wilson M."/>
        </authorList>
    </citation>
    <scope>NUCLEOTIDE SEQUENCE</scope>
</reference>
<dbReference type="KEGG" id="ipu:100304979"/>
<dbReference type="FunFam" id="2.60.40.10:FF:002362">
    <property type="entry name" value="CD4-like protein 2"/>
    <property type="match status" value="1"/>
</dbReference>
<dbReference type="SMART" id="SM00409">
    <property type="entry name" value="IG"/>
    <property type="match status" value="3"/>
</dbReference>
<feature type="domain" description="Ig-like" evidence="4">
    <location>
        <begin position="188"/>
        <end position="299"/>
    </location>
</feature>
<keyword evidence="2" id="KW-0812">Transmembrane</keyword>
<protein>
    <submittedName>
        <fullName evidence="7">CD4-2 molecule, tandem duplicate 2 precursor</fullName>
    </submittedName>
    <submittedName>
        <fullName evidence="5">CD4-like protein 2</fullName>
    </submittedName>
</protein>
<evidence type="ECO:0000313" key="7">
    <source>
        <dbReference type="RefSeq" id="NP_001187156.1"/>
    </source>
</evidence>
<name>Q1W649_ICTPU</name>
<dbReference type="FunFam" id="2.60.40.10:FF:004540">
    <property type="match status" value="1"/>
</dbReference>
<reference evidence="6" key="4">
    <citation type="journal article" date="2016" name="Nat. Commun.">
        <title>The channel catfish genome sequence provides insights into the evolution of scale formation in teleosts.</title>
        <authorList>
            <person name="Liu Z."/>
            <person name="Liu S."/>
            <person name="Yao J."/>
            <person name="Bao L."/>
            <person name="Zhang J."/>
            <person name="Li Y."/>
            <person name="Jiang C."/>
            <person name="Sun L."/>
            <person name="Wang R."/>
            <person name="Zhang Y."/>
            <person name="Zhou T."/>
            <person name="Zeng Q."/>
            <person name="Fu Q."/>
            <person name="Gao S."/>
            <person name="Li N."/>
            <person name="Koren S."/>
            <person name="Jiang Y."/>
            <person name="Zimin A."/>
            <person name="Xu P."/>
            <person name="Phillippy A.M."/>
            <person name="Geng X."/>
            <person name="Song L."/>
            <person name="Sun F."/>
            <person name="Li C."/>
            <person name="Wang X."/>
            <person name="Chen A."/>
            <person name="Jin Y."/>
            <person name="Yuan Z."/>
            <person name="Yang Y."/>
            <person name="Tan S."/>
            <person name="Peatman E."/>
            <person name="Lu J."/>
            <person name="Qin Z."/>
            <person name="Dunham R."/>
            <person name="Li Z."/>
            <person name="Sonstegard T."/>
            <person name="Feng J."/>
            <person name="Danzmann R.G."/>
            <person name="Schroeder S."/>
            <person name="Scheffler B."/>
            <person name="Duke M.V."/>
            <person name="Ballard L."/>
            <person name="Kucuktas H."/>
            <person name="Kaltenboeck L."/>
            <person name="Liu H."/>
            <person name="Armbruster J."/>
            <person name="Xie Y."/>
            <person name="Kirby M.L."/>
            <person name="Tian Y."/>
            <person name="Flanagan M.E."/>
            <person name="Mu W."/>
            <person name="Waldbieser G.C."/>
        </authorList>
    </citation>
    <scope>NUCLEOTIDE SEQUENCE [LARGE SCALE GENOMIC DNA]</scope>
    <source>
        <strain evidence="6">SDA103</strain>
    </source>
</reference>
<feature type="signal peptide" evidence="3">
    <location>
        <begin position="1"/>
        <end position="21"/>
    </location>
</feature>